<proteinExistence type="predicted"/>
<name>A0A9P5NTY7_GYMJU</name>
<sequence>MWKFYIYQTLFAFLSVLYPLLTFINLFLPMVILILGAINVSWFVNLPSSVRHAVEIGLGKRYVGVAIAGLLGSVLWIITFLLMFCNDSVASRVEYTPWILALTGLTYMPIDGNLDQPQPTFHRTIPSSDPEKDGADERRDPQLEQMKETDLGIGTIGALPQLAETAEMEEEFAAIAQTE</sequence>
<keyword evidence="2" id="KW-1133">Transmembrane helix</keyword>
<evidence type="ECO:0000313" key="4">
    <source>
        <dbReference type="Proteomes" id="UP000724874"/>
    </source>
</evidence>
<feature type="transmembrane region" description="Helical" evidence="2">
    <location>
        <begin position="12"/>
        <end position="42"/>
    </location>
</feature>
<reference evidence="3" key="1">
    <citation type="submission" date="2020-11" db="EMBL/GenBank/DDBJ databases">
        <authorList>
            <consortium name="DOE Joint Genome Institute"/>
            <person name="Ahrendt S."/>
            <person name="Riley R."/>
            <person name="Andreopoulos W."/>
            <person name="LaButti K."/>
            <person name="Pangilinan J."/>
            <person name="Ruiz-duenas F.J."/>
            <person name="Barrasa J.M."/>
            <person name="Sanchez-Garcia M."/>
            <person name="Camarero S."/>
            <person name="Miyauchi S."/>
            <person name="Serrano A."/>
            <person name="Linde D."/>
            <person name="Babiker R."/>
            <person name="Drula E."/>
            <person name="Ayuso-Fernandez I."/>
            <person name="Pacheco R."/>
            <person name="Padilla G."/>
            <person name="Ferreira P."/>
            <person name="Barriuso J."/>
            <person name="Kellner H."/>
            <person name="Castanera R."/>
            <person name="Alfaro M."/>
            <person name="Ramirez L."/>
            <person name="Pisabarro A.G."/>
            <person name="Kuo A."/>
            <person name="Tritt A."/>
            <person name="Lipzen A."/>
            <person name="He G."/>
            <person name="Yan M."/>
            <person name="Ng V."/>
            <person name="Cullen D."/>
            <person name="Martin F."/>
            <person name="Rosso M.-N."/>
            <person name="Henrissat B."/>
            <person name="Hibbett D."/>
            <person name="Martinez A.T."/>
            <person name="Grigoriev I.V."/>
        </authorList>
    </citation>
    <scope>NUCLEOTIDE SEQUENCE</scope>
    <source>
        <strain evidence="3">AH 44721</strain>
    </source>
</reference>
<evidence type="ECO:0000256" key="1">
    <source>
        <dbReference type="SAM" id="MobiDB-lite"/>
    </source>
</evidence>
<feature type="compositionally biased region" description="Polar residues" evidence="1">
    <location>
        <begin position="118"/>
        <end position="127"/>
    </location>
</feature>
<keyword evidence="4" id="KW-1185">Reference proteome</keyword>
<accession>A0A9P5NTY7</accession>
<feature type="transmembrane region" description="Helical" evidence="2">
    <location>
        <begin position="62"/>
        <end position="85"/>
    </location>
</feature>
<keyword evidence="2" id="KW-0812">Transmembrane</keyword>
<evidence type="ECO:0000256" key="2">
    <source>
        <dbReference type="SAM" id="Phobius"/>
    </source>
</evidence>
<protein>
    <submittedName>
        <fullName evidence="3">Uncharacterized protein</fullName>
    </submittedName>
</protein>
<organism evidence="3 4">
    <name type="scientific">Gymnopilus junonius</name>
    <name type="common">Spectacular rustgill mushroom</name>
    <name type="synonym">Gymnopilus spectabilis subsp. junonius</name>
    <dbReference type="NCBI Taxonomy" id="109634"/>
    <lineage>
        <taxon>Eukaryota</taxon>
        <taxon>Fungi</taxon>
        <taxon>Dikarya</taxon>
        <taxon>Basidiomycota</taxon>
        <taxon>Agaricomycotina</taxon>
        <taxon>Agaricomycetes</taxon>
        <taxon>Agaricomycetidae</taxon>
        <taxon>Agaricales</taxon>
        <taxon>Agaricineae</taxon>
        <taxon>Hymenogastraceae</taxon>
        <taxon>Gymnopilus</taxon>
    </lineage>
</organism>
<dbReference type="EMBL" id="JADNYJ010000029">
    <property type="protein sequence ID" value="KAF8903738.1"/>
    <property type="molecule type" value="Genomic_DNA"/>
</dbReference>
<feature type="region of interest" description="Disordered" evidence="1">
    <location>
        <begin position="118"/>
        <end position="151"/>
    </location>
</feature>
<evidence type="ECO:0000313" key="3">
    <source>
        <dbReference type="EMBL" id="KAF8903738.1"/>
    </source>
</evidence>
<dbReference type="AlphaFoldDB" id="A0A9P5NTY7"/>
<gene>
    <name evidence="3" type="ORF">CPB84DRAFT_1823839</name>
</gene>
<feature type="compositionally biased region" description="Basic and acidic residues" evidence="1">
    <location>
        <begin position="129"/>
        <end position="150"/>
    </location>
</feature>
<comment type="caution">
    <text evidence="3">The sequence shown here is derived from an EMBL/GenBank/DDBJ whole genome shotgun (WGS) entry which is preliminary data.</text>
</comment>
<keyword evidence="2" id="KW-0472">Membrane</keyword>
<dbReference type="Proteomes" id="UP000724874">
    <property type="component" value="Unassembled WGS sequence"/>
</dbReference>